<reference evidence="2" key="1">
    <citation type="submission" date="2019-04" db="EMBL/GenBank/DDBJ databases">
        <title>Genome assembly of Zosterops borbonicus 15179.</title>
        <authorList>
            <person name="Leroy T."/>
            <person name="Anselmetti Y."/>
            <person name="Tilak M.-K."/>
            <person name="Nabholz B."/>
        </authorList>
    </citation>
    <scope>NUCLEOTIDE SEQUENCE</scope>
    <source>
        <strain evidence="2">HGM_15179</strain>
        <tissue evidence="2">Muscle</tissue>
    </source>
</reference>
<dbReference type="AlphaFoldDB" id="A0A8K1FU90"/>
<proteinExistence type="predicted"/>
<feature type="region of interest" description="Disordered" evidence="1">
    <location>
        <begin position="111"/>
        <end position="136"/>
    </location>
</feature>
<evidence type="ECO:0000313" key="3">
    <source>
        <dbReference type="Proteomes" id="UP000796761"/>
    </source>
</evidence>
<dbReference type="PANTHER" id="PTHR48195:SF1">
    <property type="entry name" value="RIKEN CDNA 2410002F23 GENE"/>
    <property type="match status" value="1"/>
</dbReference>
<evidence type="ECO:0008006" key="4">
    <source>
        <dbReference type="Google" id="ProtNLM"/>
    </source>
</evidence>
<dbReference type="GO" id="GO:0004190">
    <property type="term" value="F:aspartic-type endopeptidase activity"/>
    <property type="evidence" value="ECO:0007669"/>
    <property type="project" value="InterPro"/>
</dbReference>
<protein>
    <recommendedName>
        <fullName evidence="4">Peptidase A2 domain-containing protein</fullName>
    </recommendedName>
</protein>
<dbReference type="GO" id="GO:0006508">
    <property type="term" value="P:proteolysis"/>
    <property type="evidence" value="ECO:0007669"/>
    <property type="project" value="InterPro"/>
</dbReference>
<evidence type="ECO:0000313" key="2">
    <source>
        <dbReference type="EMBL" id="TRZ05874.1"/>
    </source>
</evidence>
<gene>
    <name evidence="2" type="ORF">HGM15179_021233</name>
</gene>
<dbReference type="GO" id="GO:0009615">
    <property type="term" value="P:response to virus"/>
    <property type="evidence" value="ECO:0007669"/>
    <property type="project" value="TreeGrafter"/>
</dbReference>
<accession>A0A8K1FU90</accession>
<dbReference type="Proteomes" id="UP000796761">
    <property type="component" value="Unassembled WGS sequence"/>
</dbReference>
<sequence>MRARYPFKEDLVNSPGKWTTADEVIQYLRELAVLKIIYSDLKSNRVSKDPEDTSCTMAMWRKVVQCAPATQSSSLVSFYHTQIDTPTVEMPSAELLNVEETLGTSTSLQASTSAFRGSPRDHSSPAPVRGKGNPKHRPRGELWFFLHDQAEDMRKWDGEPTFKLEACVRELRGKRAVKKGSPKNVSVLAAETRRQSSISQTIKELKSPPLTLVRGLLVWHRKCQTVSTLMRNRNRRSLSLARRRKGMTRHTTVWIQWPGTSDPQKYKALVDTGAQCTLMPSRHRSAESIWISGVTEGCQELSVLEAKVSFTGE</sequence>
<dbReference type="InterPro" id="IPR053270">
    <property type="entry name" value="Fv1_restriction_factor"/>
</dbReference>
<name>A0A8K1FU90_9PASS</name>
<keyword evidence="3" id="KW-1185">Reference proteome</keyword>
<dbReference type="OrthoDB" id="9906618at2759"/>
<dbReference type="GO" id="GO:0005794">
    <property type="term" value="C:Golgi apparatus"/>
    <property type="evidence" value="ECO:0007669"/>
    <property type="project" value="TreeGrafter"/>
</dbReference>
<comment type="caution">
    <text evidence="2">The sequence shown here is derived from an EMBL/GenBank/DDBJ whole genome shotgun (WGS) entry which is preliminary data.</text>
</comment>
<dbReference type="EMBL" id="SWJQ01003240">
    <property type="protein sequence ID" value="TRZ05874.1"/>
    <property type="molecule type" value="Genomic_DNA"/>
</dbReference>
<evidence type="ECO:0000256" key="1">
    <source>
        <dbReference type="SAM" id="MobiDB-lite"/>
    </source>
</evidence>
<dbReference type="InterPro" id="IPR001969">
    <property type="entry name" value="Aspartic_peptidase_AS"/>
</dbReference>
<organism evidence="2 3">
    <name type="scientific">Zosterops borbonicus</name>
    <dbReference type="NCBI Taxonomy" id="364589"/>
    <lineage>
        <taxon>Eukaryota</taxon>
        <taxon>Metazoa</taxon>
        <taxon>Chordata</taxon>
        <taxon>Craniata</taxon>
        <taxon>Vertebrata</taxon>
        <taxon>Euteleostomi</taxon>
        <taxon>Archelosauria</taxon>
        <taxon>Archosauria</taxon>
        <taxon>Dinosauria</taxon>
        <taxon>Saurischia</taxon>
        <taxon>Theropoda</taxon>
        <taxon>Coelurosauria</taxon>
        <taxon>Aves</taxon>
        <taxon>Neognathae</taxon>
        <taxon>Neoaves</taxon>
        <taxon>Telluraves</taxon>
        <taxon>Australaves</taxon>
        <taxon>Passeriformes</taxon>
        <taxon>Sylvioidea</taxon>
        <taxon>Zosteropidae</taxon>
        <taxon>Zosterops</taxon>
    </lineage>
</organism>
<dbReference type="PANTHER" id="PTHR48195">
    <property type="entry name" value="FRIEND VIRUS SUSCEPTIBILITY PROTEIN 1"/>
    <property type="match status" value="1"/>
</dbReference>
<dbReference type="PROSITE" id="PS00141">
    <property type="entry name" value="ASP_PROTEASE"/>
    <property type="match status" value="1"/>
</dbReference>